<keyword evidence="2" id="KW-1185">Reference proteome</keyword>
<dbReference type="Gramene" id="OBART11G12990.1">
    <property type="protein sequence ID" value="OBART11G12990.1"/>
    <property type="gene ID" value="OBART11G12990"/>
</dbReference>
<reference evidence="1" key="2">
    <citation type="submission" date="2015-03" db="UniProtKB">
        <authorList>
            <consortium name="EnsemblPlants"/>
        </authorList>
    </citation>
    <scope>IDENTIFICATION</scope>
</reference>
<proteinExistence type="predicted"/>
<dbReference type="AlphaFoldDB" id="A0A0D3HLN6"/>
<evidence type="ECO:0000313" key="1">
    <source>
        <dbReference type="EnsemblPlants" id="OBART11G12990.1"/>
    </source>
</evidence>
<organism evidence="1">
    <name type="scientific">Oryza barthii</name>
    <dbReference type="NCBI Taxonomy" id="65489"/>
    <lineage>
        <taxon>Eukaryota</taxon>
        <taxon>Viridiplantae</taxon>
        <taxon>Streptophyta</taxon>
        <taxon>Embryophyta</taxon>
        <taxon>Tracheophyta</taxon>
        <taxon>Spermatophyta</taxon>
        <taxon>Magnoliopsida</taxon>
        <taxon>Liliopsida</taxon>
        <taxon>Poales</taxon>
        <taxon>Poaceae</taxon>
        <taxon>BOP clade</taxon>
        <taxon>Oryzoideae</taxon>
        <taxon>Oryzeae</taxon>
        <taxon>Oryzinae</taxon>
        <taxon>Oryza</taxon>
    </lineage>
</organism>
<dbReference type="Proteomes" id="UP000026960">
    <property type="component" value="Chromosome 11"/>
</dbReference>
<protein>
    <submittedName>
        <fullName evidence="1">Uncharacterized protein</fullName>
    </submittedName>
</protein>
<sequence length="167" mass="18343">MAPTVIAVTPWMAGGEVMVEMEEKQRACAAEMQRVLEGSNVEGEESRDAAGDGEGVSVARGAEEFEAKMRAPREEAEFHTFSDFVIVLVIYRQESSQIKEKPTQSPGCRLTIWTGMLLLSAVIRGGRCIIAGDCDADRARSEIDVHDPDAEIWVTRDVQRSSGVVDR</sequence>
<name>A0A0D3HLN6_9ORYZ</name>
<reference evidence="1" key="1">
    <citation type="journal article" date="2009" name="Rice">
        <title>De Novo Next Generation Sequencing of Plant Genomes.</title>
        <authorList>
            <person name="Rounsley S."/>
            <person name="Marri P.R."/>
            <person name="Yu Y."/>
            <person name="He R."/>
            <person name="Sisneros N."/>
            <person name="Goicoechea J.L."/>
            <person name="Lee S.J."/>
            <person name="Angelova A."/>
            <person name="Kudrna D."/>
            <person name="Luo M."/>
            <person name="Affourtit J."/>
            <person name="Desany B."/>
            <person name="Knight J."/>
            <person name="Niazi F."/>
            <person name="Egholm M."/>
            <person name="Wing R.A."/>
        </authorList>
    </citation>
    <scope>NUCLEOTIDE SEQUENCE [LARGE SCALE GENOMIC DNA]</scope>
    <source>
        <strain evidence="1">cv. IRGC 105608</strain>
    </source>
</reference>
<dbReference type="PaxDb" id="65489-OBART11G12990.1"/>
<evidence type="ECO:0000313" key="2">
    <source>
        <dbReference type="Proteomes" id="UP000026960"/>
    </source>
</evidence>
<dbReference type="HOGENOM" id="CLU_123051_0_0_1"/>
<accession>A0A0D3HLN6</accession>
<dbReference type="EnsemblPlants" id="OBART11G12990.1">
    <property type="protein sequence ID" value="OBART11G12990.1"/>
    <property type="gene ID" value="OBART11G12990"/>
</dbReference>